<accession>A0A0A8BBM7</accession>
<keyword evidence="1" id="KW-0472">Membrane</keyword>
<dbReference type="AlphaFoldDB" id="A0A0A8BBM7"/>
<reference evidence="2 3" key="2">
    <citation type="journal article" date="2015" name="Genome Announc.">
        <title>Complete Genome Sequence of Coriobacteriaceae Strain 68-1-3, a Novel Mucus-Degrading Isolate from the Swine Intestinal Tract.</title>
        <authorList>
            <person name="Looft T."/>
            <person name="Bayles D.O."/>
            <person name="Alt D.P."/>
            <person name="Stanton T.B."/>
        </authorList>
    </citation>
    <scope>NUCLEOTIDE SEQUENCE [LARGE SCALE GENOMIC DNA]</scope>
    <source>
        <strain evidence="2 3">68-1-3</strain>
    </source>
</reference>
<evidence type="ECO:0000313" key="2">
    <source>
        <dbReference type="EMBL" id="AJC12542.1"/>
    </source>
</evidence>
<organism evidence="2 3">
    <name type="scientific">Berryella intestinalis</name>
    <dbReference type="NCBI Taxonomy" id="1531429"/>
    <lineage>
        <taxon>Bacteria</taxon>
        <taxon>Bacillati</taxon>
        <taxon>Actinomycetota</taxon>
        <taxon>Coriobacteriia</taxon>
        <taxon>Eggerthellales</taxon>
        <taxon>Eggerthellaceae</taxon>
        <taxon>Berryella</taxon>
    </lineage>
</organism>
<sequence>MADFSLTPGTLLVLALLAGWFYLAVRRLFKKGSCDGKACSHGSCSCGGGCSSADKMMADVDAALAKEGR</sequence>
<dbReference type="RefSeq" id="WP_039689938.1">
    <property type="nucleotide sequence ID" value="NZ_CP009302.1"/>
</dbReference>
<protein>
    <recommendedName>
        <fullName evidence="4">FeoB-associated Cys-rich membrane protein</fullName>
    </recommendedName>
</protein>
<feature type="transmembrane region" description="Helical" evidence="1">
    <location>
        <begin position="6"/>
        <end position="25"/>
    </location>
</feature>
<evidence type="ECO:0008006" key="4">
    <source>
        <dbReference type="Google" id="ProtNLM"/>
    </source>
</evidence>
<gene>
    <name evidence="2" type="ORF">JI75_07570</name>
</gene>
<reference evidence="3" key="1">
    <citation type="submission" date="2014-08" db="EMBL/GenBank/DDBJ databases">
        <title>Coriobacteriaceae sp. complete genome.</title>
        <authorList>
            <person name="Looft T."/>
            <person name="Bayles D.O."/>
            <person name="Stanton T.B."/>
        </authorList>
    </citation>
    <scope>NUCLEOTIDE SEQUENCE [LARGE SCALE GENOMIC DNA]</scope>
    <source>
        <strain evidence="3">68-1-3</strain>
    </source>
</reference>
<dbReference type="Proteomes" id="UP000031121">
    <property type="component" value="Chromosome"/>
</dbReference>
<keyword evidence="1" id="KW-0812">Transmembrane</keyword>
<evidence type="ECO:0000256" key="1">
    <source>
        <dbReference type="SAM" id="Phobius"/>
    </source>
</evidence>
<keyword evidence="1" id="KW-1133">Transmembrane helix</keyword>
<dbReference type="EMBL" id="CP009302">
    <property type="protein sequence ID" value="AJC12542.1"/>
    <property type="molecule type" value="Genomic_DNA"/>
</dbReference>
<dbReference type="KEGG" id="cbac:JI75_07570"/>
<keyword evidence="3" id="KW-1185">Reference proteome</keyword>
<dbReference type="HOGENOM" id="CLU_2768767_0_0_11"/>
<proteinExistence type="predicted"/>
<evidence type="ECO:0000313" key="3">
    <source>
        <dbReference type="Proteomes" id="UP000031121"/>
    </source>
</evidence>
<name>A0A0A8BBM7_9ACTN</name>